<evidence type="ECO:0000313" key="10">
    <source>
        <dbReference type="EMBL" id="OIN04544.1"/>
    </source>
</evidence>
<dbReference type="SUPFAM" id="SSF140570">
    <property type="entry name" value="MukF C-terminal domain-like"/>
    <property type="match status" value="1"/>
</dbReference>
<dbReference type="InterPro" id="IPR036141">
    <property type="entry name" value="MukF_M_sp"/>
</dbReference>
<gene>
    <name evidence="10" type="ORF">BFR47_06555</name>
</gene>
<evidence type="ECO:0000256" key="3">
    <source>
        <dbReference type="ARBA" id="ARBA00022829"/>
    </source>
</evidence>
<dbReference type="InterPro" id="IPR036388">
    <property type="entry name" value="WH-like_DNA-bd_sf"/>
</dbReference>
<keyword evidence="3" id="KW-0159">Chromosome partition</keyword>
<keyword evidence="6" id="KW-0131">Cell cycle</keyword>
<dbReference type="RefSeq" id="WP_071474030.1">
    <property type="nucleotide sequence ID" value="NZ_MDKE01000068.1"/>
</dbReference>
<protein>
    <submittedName>
        <fullName evidence="10">Condensin subunit MukF</fullName>
    </submittedName>
</protein>
<dbReference type="InterPro" id="IPR036390">
    <property type="entry name" value="WH_DNA-bd_sf"/>
</dbReference>
<evidence type="ECO:0000313" key="11">
    <source>
        <dbReference type="Proteomes" id="UP000243073"/>
    </source>
</evidence>
<dbReference type="Gene3D" id="1.20.58.590">
    <property type="entry name" value="Chromosome partition protein MukF, middle domain"/>
    <property type="match status" value="1"/>
</dbReference>
<sequence>MTDMSRTLPDWIGWVREENLGLNLPPERLAFLLAIQVFGRGGEQPQLTEAELHHAFGFVSKGFDQADDTQASRANNAINDLVRQRLLSRFQGEPGEGESLYRLTRLGVAIVEFFAAQREVSQIKLSLQLEQIARDLDQVAAAIATDPGEQQWAQEVAGRLKYSVSEQLARIDDTQRAMDEQQSAVKANIAALLNKNWHEAISACEQLLRETGLTLRELQDTLDKAGHGLQQSLLNIEEQLQQSERGSSVAPLCQQLQARLDAIIHWGSQCIELWSRYDRHVHRFIRTAIDMDKHRAFSQRLRESIRQFEDHNWRLRIAQAQPLLELRDETMAAYAEEVTGELPVELEYHDMVDVSAELSGRIRDHLQAFPLAGKPLDMAAVLKDYLHDYPQYQHFDIARLLIDEAVKLGHANAECLGAAQPDWQLINAHGAKVQAHVIDQY</sequence>
<feature type="domain" description="Chromosome partition protein MukF winged-helix" evidence="7">
    <location>
        <begin position="4"/>
        <end position="117"/>
    </location>
</feature>
<dbReference type="GO" id="GO:0007059">
    <property type="term" value="P:chromosome segregation"/>
    <property type="evidence" value="ECO:0007669"/>
    <property type="project" value="UniProtKB-KW"/>
</dbReference>
<evidence type="ECO:0000259" key="9">
    <source>
        <dbReference type="Pfam" id="PF17193"/>
    </source>
</evidence>
<dbReference type="GO" id="GO:0051301">
    <property type="term" value="P:cell division"/>
    <property type="evidence" value="ECO:0007669"/>
    <property type="project" value="UniProtKB-KW"/>
</dbReference>
<dbReference type="GO" id="GO:0030261">
    <property type="term" value="P:chromosome condensation"/>
    <property type="evidence" value="ECO:0007669"/>
    <property type="project" value="UniProtKB-KW"/>
</dbReference>
<dbReference type="CDD" id="cd16335">
    <property type="entry name" value="MukF_N"/>
    <property type="match status" value="1"/>
</dbReference>
<evidence type="ECO:0000256" key="4">
    <source>
        <dbReference type="ARBA" id="ARBA00022837"/>
    </source>
</evidence>
<reference evidence="10 11" key="1">
    <citation type="submission" date="2016-07" db="EMBL/GenBank/DDBJ databases">
        <title>Draft Genome Sequence of Oceanisphaera psychrotolerans, isolated from coastal sediment samples.</title>
        <authorList>
            <person name="Zhuo S."/>
            <person name="Ruan Z."/>
        </authorList>
    </citation>
    <scope>NUCLEOTIDE SEQUENCE [LARGE SCALE GENOMIC DNA]</scope>
    <source>
        <strain evidence="10 11">LAM-WHM-ZC</strain>
    </source>
</reference>
<keyword evidence="1" id="KW-0963">Cytoplasm</keyword>
<proteinExistence type="predicted"/>
<feature type="domain" description="Chromosome partition protein MukF C-terminal" evidence="9">
    <location>
        <begin position="283"/>
        <end position="441"/>
    </location>
</feature>
<comment type="caution">
    <text evidence="10">The sequence shown here is derived from an EMBL/GenBank/DDBJ whole genome shotgun (WGS) entry which is preliminary data.</text>
</comment>
<dbReference type="OrthoDB" id="6450805at2"/>
<evidence type="ECO:0000256" key="5">
    <source>
        <dbReference type="ARBA" id="ARBA00023067"/>
    </source>
</evidence>
<dbReference type="NCBIfam" id="NF003615">
    <property type="entry name" value="PRK05260.1"/>
    <property type="match status" value="1"/>
</dbReference>
<feature type="domain" description="Chromosome partition protein MukF middle" evidence="8">
    <location>
        <begin position="121"/>
        <end position="281"/>
    </location>
</feature>
<dbReference type="InterPro" id="IPR033439">
    <property type="entry name" value="MukF_WHTH"/>
</dbReference>
<evidence type="ECO:0000256" key="6">
    <source>
        <dbReference type="ARBA" id="ARBA00023306"/>
    </source>
</evidence>
<evidence type="ECO:0000256" key="1">
    <source>
        <dbReference type="ARBA" id="ARBA00022490"/>
    </source>
</evidence>
<evidence type="ECO:0000256" key="2">
    <source>
        <dbReference type="ARBA" id="ARBA00022618"/>
    </source>
</evidence>
<dbReference type="Pfam" id="PF03882">
    <property type="entry name" value="WHD_KicB"/>
    <property type="match status" value="1"/>
</dbReference>
<dbReference type="Pfam" id="PF17193">
    <property type="entry name" value="MukF_C"/>
    <property type="match status" value="1"/>
</dbReference>
<evidence type="ECO:0000259" key="7">
    <source>
        <dbReference type="Pfam" id="PF03882"/>
    </source>
</evidence>
<dbReference type="InterPro" id="IPR038198">
    <property type="entry name" value="MukF_C_sf"/>
</dbReference>
<dbReference type="STRING" id="1414654.BFR47_06555"/>
<organism evidence="10 11">
    <name type="scientific">Oceanisphaera psychrotolerans</name>
    <dbReference type="NCBI Taxonomy" id="1414654"/>
    <lineage>
        <taxon>Bacteria</taxon>
        <taxon>Pseudomonadati</taxon>
        <taxon>Pseudomonadota</taxon>
        <taxon>Gammaproteobacteria</taxon>
        <taxon>Aeromonadales</taxon>
        <taxon>Aeromonadaceae</taxon>
        <taxon>Oceanisphaera</taxon>
    </lineage>
</organism>
<dbReference type="CDD" id="cd16337">
    <property type="entry name" value="MukF_C"/>
    <property type="match status" value="1"/>
</dbReference>
<dbReference type="InterPro" id="IPR033441">
    <property type="entry name" value="MukF_C"/>
</dbReference>
<dbReference type="Gene3D" id="1.10.10.10">
    <property type="entry name" value="Winged helix-like DNA-binding domain superfamily/Winged helix DNA-binding domain"/>
    <property type="match status" value="1"/>
</dbReference>
<dbReference type="Pfam" id="PF17192">
    <property type="entry name" value="MukF_M"/>
    <property type="match status" value="1"/>
</dbReference>
<dbReference type="Proteomes" id="UP000243073">
    <property type="component" value="Unassembled WGS sequence"/>
</dbReference>
<dbReference type="AlphaFoldDB" id="A0A1J4Q9M6"/>
<dbReference type="EMBL" id="MDKE01000068">
    <property type="protein sequence ID" value="OIN04544.1"/>
    <property type="molecule type" value="Genomic_DNA"/>
</dbReference>
<keyword evidence="5" id="KW-0226">DNA condensation</keyword>
<accession>A0A1J4Q9M6</accession>
<keyword evidence="4" id="KW-0106">Calcium</keyword>
<evidence type="ECO:0000259" key="8">
    <source>
        <dbReference type="Pfam" id="PF17192"/>
    </source>
</evidence>
<keyword evidence="2" id="KW-0132">Cell division</keyword>
<dbReference type="Gene3D" id="1.10.225.40">
    <property type="entry name" value="MukF, C-terminal domain"/>
    <property type="match status" value="1"/>
</dbReference>
<name>A0A1J4Q9M6_9GAMM</name>
<dbReference type="InterPro" id="IPR033440">
    <property type="entry name" value="MukF_M"/>
</dbReference>
<dbReference type="SUPFAM" id="SSF46785">
    <property type="entry name" value="Winged helix' DNA-binding domain"/>
    <property type="match status" value="1"/>
</dbReference>
<keyword evidence="11" id="KW-1185">Reference proteome</keyword>